<evidence type="ECO:0000313" key="3">
    <source>
        <dbReference type="Proteomes" id="UP001341281"/>
    </source>
</evidence>
<sequence length="154" mass="16318">MPRLKKVDRCSAARLVRPPATTASHRWLHPPLVARRPPLLVCGRARRGGADDGGLGWEAVGGASEAVGWSAAQGKRQTEGRSAEQRQESVGDCSEPEPAPGAAREAASGGGGVGIPCARRRRKGRCRRRSQEGRHGMREEAEGEKGKTSSGHPT</sequence>
<keyword evidence="3" id="KW-1185">Reference proteome</keyword>
<evidence type="ECO:0000313" key="2">
    <source>
        <dbReference type="EMBL" id="WVZ58618.1"/>
    </source>
</evidence>
<gene>
    <name evidence="2" type="ORF">U9M48_008870</name>
</gene>
<accession>A0AAQ3WE36</accession>
<dbReference type="Proteomes" id="UP001341281">
    <property type="component" value="Chromosome 02"/>
</dbReference>
<dbReference type="AlphaFoldDB" id="A0AAQ3WE36"/>
<reference evidence="2 3" key="1">
    <citation type="submission" date="2024-02" db="EMBL/GenBank/DDBJ databases">
        <title>High-quality chromosome-scale genome assembly of Pensacola bahiagrass (Paspalum notatum Flugge var. saurae).</title>
        <authorList>
            <person name="Vega J.M."/>
            <person name="Podio M."/>
            <person name="Orjuela J."/>
            <person name="Siena L.A."/>
            <person name="Pessino S.C."/>
            <person name="Combes M.C."/>
            <person name="Mariac C."/>
            <person name="Albertini E."/>
            <person name="Pupilli F."/>
            <person name="Ortiz J.P.A."/>
            <person name="Leblanc O."/>
        </authorList>
    </citation>
    <scope>NUCLEOTIDE SEQUENCE [LARGE SCALE GENOMIC DNA]</scope>
    <source>
        <strain evidence="2">R1</strain>
        <tissue evidence="2">Leaf</tissue>
    </source>
</reference>
<feature type="compositionally biased region" description="Basic and acidic residues" evidence="1">
    <location>
        <begin position="76"/>
        <end position="89"/>
    </location>
</feature>
<feature type="compositionally biased region" description="Basic and acidic residues" evidence="1">
    <location>
        <begin position="129"/>
        <end position="147"/>
    </location>
</feature>
<feature type="compositionally biased region" description="Basic residues" evidence="1">
    <location>
        <begin position="118"/>
        <end position="128"/>
    </location>
</feature>
<feature type="region of interest" description="Disordered" evidence="1">
    <location>
        <begin position="67"/>
        <end position="154"/>
    </location>
</feature>
<evidence type="ECO:0000256" key="1">
    <source>
        <dbReference type="SAM" id="MobiDB-lite"/>
    </source>
</evidence>
<organism evidence="2 3">
    <name type="scientific">Paspalum notatum var. saurae</name>
    <dbReference type="NCBI Taxonomy" id="547442"/>
    <lineage>
        <taxon>Eukaryota</taxon>
        <taxon>Viridiplantae</taxon>
        <taxon>Streptophyta</taxon>
        <taxon>Embryophyta</taxon>
        <taxon>Tracheophyta</taxon>
        <taxon>Spermatophyta</taxon>
        <taxon>Magnoliopsida</taxon>
        <taxon>Liliopsida</taxon>
        <taxon>Poales</taxon>
        <taxon>Poaceae</taxon>
        <taxon>PACMAD clade</taxon>
        <taxon>Panicoideae</taxon>
        <taxon>Andropogonodae</taxon>
        <taxon>Paspaleae</taxon>
        <taxon>Paspalinae</taxon>
        <taxon>Paspalum</taxon>
    </lineage>
</organism>
<name>A0AAQ3WE36_PASNO</name>
<proteinExistence type="predicted"/>
<dbReference type="EMBL" id="CP144746">
    <property type="protein sequence ID" value="WVZ58618.1"/>
    <property type="molecule type" value="Genomic_DNA"/>
</dbReference>
<protein>
    <submittedName>
        <fullName evidence="2">Uncharacterized protein</fullName>
    </submittedName>
</protein>